<evidence type="ECO:0000313" key="2">
    <source>
        <dbReference type="Proteomes" id="UP000549911"/>
    </source>
</evidence>
<reference evidence="1 2" key="1">
    <citation type="submission" date="2020-07" db="EMBL/GenBank/DDBJ databases">
        <authorList>
            <person name="Partida-Martinez L."/>
            <person name="Huntemann M."/>
            <person name="Clum A."/>
            <person name="Wang J."/>
            <person name="Palaniappan K."/>
            <person name="Ritter S."/>
            <person name="Chen I.-M."/>
            <person name="Stamatis D."/>
            <person name="Reddy T."/>
            <person name="O'Malley R."/>
            <person name="Daum C."/>
            <person name="Shapiro N."/>
            <person name="Ivanova N."/>
            <person name="Kyrpides N."/>
            <person name="Woyke T."/>
        </authorList>
    </citation>
    <scope>NUCLEOTIDE SEQUENCE [LARGE SCALE GENOMIC DNA]</scope>
    <source>
        <strain evidence="1 2">AT2.17</strain>
    </source>
</reference>
<accession>A0A7Y9KUR8</accession>
<proteinExistence type="predicted"/>
<organism evidence="1 2">
    <name type="scientific">Nocardioides cavernae</name>
    <dbReference type="NCBI Taxonomy" id="1921566"/>
    <lineage>
        <taxon>Bacteria</taxon>
        <taxon>Bacillati</taxon>
        <taxon>Actinomycetota</taxon>
        <taxon>Actinomycetes</taxon>
        <taxon>Propionibacteriales</taxon>
        <taxon>Nocardioidaceae</taxon>
        <taxon>Nocardioides</taxon>
    </lineage>
</organism>
<keyword evidence="2" id="KW-1185">Reference proteome</keyword>
<name>A0A7Y9KUR8_9ACTN</name>
<dbReference type="EMBL" id="JACCBW010000003">
    <property type="protein sequence ID" value="NYE38158.1"/>
    <property type="molecule type" value="Genomic_DNA"/>
</dbReference>
<dbReference type="AlphaFoldDB" id="A0A7Y9KUR8"/>
<sequence>MYTDVLSSDHGVVVLRGGARAEAWEDNTLLLVGVEEAMGDLWIQTGSQWGPFEVTTALLESEPPLRDGYEDIVELSIEALGPIAVTELDDGDLGIPVVPSAGSYRIRVSARGRLHDRDRGDEDGEQELGEDPVEWYFIESWPATPAGRVVHRMTSAYALEHTDEPELMRIPEAAAGLAASQRIGRDVDGGAGARTLTGDLGSLRLTQTVRGTRRKMFLVVSHVTSWSSWRVTEGSWIFGGGGNRYELGARMSAYSSDTADQLTGSNGTIISWFTEVDRPRRAVRLWNWGVKVPGRPAWDKDMFLPTDTRVTTTLETSRDDHGDPWTTIEHEHSDVPIEWVDDLRDWWSMQLAIHEVEQEAEFGRAARRKTP</sequence>
<dbReference type="RefSeq" id="WP_179620773.1">
    <property type="nucleotide sequence ID" value="NZ_JACCBW010000003.1"/>
</dbReference>
<evidence type="ECO:0000313" key="1">
    <source>
        <dbReference type="EMBL" id="NYE38158.1"/>
    </source>
</evidence>
<gene>
    <name evidence="1" type="ORF">F4692_003303</name>
</gene>
<reference evidence="1 2" key="2">
    <citation type="submission" date="2020-08" db="EMBL/GenBank/DDBJ databases">
        <title>The Agave Microbiome: Exploring the role of microbial communities in plant adaptations to desert environments.</title>
        <authorList>
            <person name="Partida-Martinez L.P."/>
        </authorList>
    </citation>
    <scope>NUCLEOTIDE SEQUENCE [LARGE SCALE GENOMIC DNA]</scope>
    <source>
        <strain evidence="1 2">AT2.17</strain>
    </source>
</reference>
<comment type="caution">
    <text evidence="1">The sequence shown here is derived from an EMBL/GenBank/DDBJ whole genome shotgun (WGS) entry which is preliminary data.</text>
</comment>
<protein>
    <submittedName>
        <fullName evidence="1">Uncharacterized protein</fullName>
    </submittedName>
</protein>
<dbReference type="Proteomes" id="UP000549911">
    <property type="component" value="Unassembled WGS sequence"/>
</dbReference>